<dbReference type="AlphaFoldDB" id="N6XXR3"/>
<keyword evidence="5" id="KW-0812">Transmembrane</keyword>
<organism evidence="13 14">
    <name type="scientific">Thauera aminoaromatica S2</name>
    <dbReference type="NCBI Taxonomy" id="1234381"/>
    <lineage>
        <taxon>Bacteria</taxon>
        <taxon>Pseudomonadati</taxon>
        <taxon>Pseudomonadota</taxon>
        <taxon>Betaproteobacteria</taxon>
        <taxon>Rhodocyclales</taxon>
        <taxon>Zoogloeaceae</taxon>
        <taxon>Thauera</taxon>
    </lineage>
</organism>
<evidence type="ECO:0000313" key="14">
    <source>
        <dbReference type="Proteomes" id="UP000013042"/>
    </source>
</evidence>
<dbReference type="RefSeq" id="WP_004303922.1">
    <property type="nucleotide sequence ID" value="NZ_AMXD01000031.1"/>
</dbReference>
<dbReference type="GO" id="GO:0009279">
    <property type="term" value="C:cell outer membrane"/>
    <property type="evidence" value="ECO:0007669"/>
    <property type="project" value="UniProtKB-SubCell"/>
</dbReference>
<protein>
    <submittedName>
        <fullName evidence="13">Porin</fullName>
    </submittedName>
</protein>
<gene>
    <name evidence="13" type="ORF">C665_07136</name>
</gene>
<feature type="domain" description="Porin" evidence="12">
    <location>
        <begin position="7"/>
        <end position="349"/>
    </location>
</feature>
<evidence type="ECO:0000256" key="6">
    <source>
        <dbReference type="ARBA" id="ARBA00022729"/>
    </source>
</evidence>
<evidence type="ECO:0000256" key="11">
    <source>
        <dbReference type="SAM" id="SignalP"/>
    </source>
</evidence>
<keyword evidence="9" id="KW-0472">Membrane</keyword>
<dbReference type="Gene3D" id="2.40.160.10">
    <property type="entry name" value="Porin"/>
    <property type="match status" value="1"/>
</dbReference>
<evidence type="ECO:0000256" key="8">
    <source>
        <dbReference type="ARBA" id="ARBA00023114"/>
    </source>
</evidence>
<comment type="subunit">
    <text evidence="2">Homotrimer.</text>
</comment>
<dbReference type="Proteomes" id="UP000013042">
    <property type="component" value="Unassembled WGS sequence"/>
</dbReference>
<comment type="subcellular location">
    <subcellularLocation>
        <location evidence="1">Cell outer membrane</location>
        <topology evidence="1">Multi-pass membrane protein</topology>
    </subcellularLocation>
</comment>
<dbReference type="InterPro" id="IPR023614">
    <property type="entry name" value="Porin_dom_sf"/>
</dbReference>
<keyword evidence="6 11" id="KW-0732">Signal</keyword>
<comment type="caution">
    <text evidence="13">The sequence shown here is derived from an EMBL/GenBank/DDBJ whole genome shotgun (WGS) entry which is preliminary data.</text>
</comment>
<dbReference type="PRINTS" id="PR00184">
    <property type="entry name" value="NEISSPPORIN"/>
</dbReference>
<keyword evidence="3" id="KW-0813">Transport</keyword>
<dbReference type="CDD" id="cd00342">
    <property type="entry name" value="gram_neg_porins"/>
    <property type="match status" value="1"/>
</dbReference>
<evidence type="ECO:0000259" key="12">
    <source>
        <dbReference type="Pfam" id="PF13609"/>
    </source>
</evidence>
<dbReference type="SUPFAM" id="SSF56935">
    <property type="entry name" value="Porins"/>
    <property type="match status" value="1"/>
</dbReference>
<evidence type="ECO:0000313" key="13">
    <source>
        <dbReference type="EMBL" id="ENO86606.1"/>
    </source>
</evidence>
<evidence type="ECO:0000256" key="5">
    <source>
        <dbReference type="ARBA" id="ARBA00022692"/>
    </source>
</evidence>
<proteinExistence type="predicted"/>
<sequence length="379" mass="38806">MQKKLIALAIAGLVSAPAFAQSNVTIYGVADAGLAAGSHGDTDFRGVLSGVLSGSRIGFKGSEDLGNGLKGVFVLEQGFDIGNGIASPAVGSASGATAGPEYGSTNDTTDGDSVFSRQAYVGLSGAFGTVSVGRQYAPGYFFNYDAVLGAFISPQSILSNNAGMTITPNSAARWDNSVAYTGSFSGLTVRGIWAARGNELTRSGAVAPAVAGTSPSYDDAYGLSADYANGPLAVGAVYQLSKGNSFTGNSSKQKEWGVGGSYDLGIVKLAASYQNAESLANTNNNDADLWQVGVIVPVGAAGNVHLAYGEVDYDNANKTGAESYTLAYTHAVSKRTTAYAGWNRTTNDSNASKFGLVPTVSTNTGDDSDIFTVGVRHTF</sequence>
<feature type="chain" id="PRO_5004127793" evidence="11">
    <location>
        <begin position="21"/>
        <end position="379"/>
    </location>
</feature>
<evidence type="ECO:0000256" key="2">
    <source>
        <dbReference type="ARBA" id="ARBA00011233"/>
    </source>
</evidence>
<dbReference type="PANTHER" id="PTHR34501">
    <property type="entry name" value="PROTEIN YDDL-RELATED"/>
    <property type="match status" value="1"/>
</dbReference>
<dbReference type="InterPro" id="IPR033900">
    <property type="entry name" value="Gram_neg_porin_domain"/>
</dbReference>
<dbReference type="Pfam" id="PF13609">
    <property type="entry name" value="Porin_4"/>
    <property type="match status" value="1"/>
</dbReference>
<evidence type="ECO:0000256" key="3">
    <source>
        <dbReference type="ARBA" id="ARBA00022448"/>
    </source>
</evidence>
<name>N6XXR3_THASP</name>
<evidence type="ECO:0000256" key="1">
    <source>
        <dbReference type="ARBA" id="ARBA00004571"/>
    </source>
</evidence>
<dbReference type="GO" id="GO:0046930">
    <property type="term" value="C:pore complex"/>
    <property type="evidence" value="ECO:0007669"/>
    <property type="project" value="UniProtKB-KW"/>
</dbReference>
<evidence type="ECO:0000256" key="10">
    <source>
        <dbReference type="ARBA" id="ARBA00023237"/>
    </source>
</evidence>
<keyword evidence="7" id="KW-0406">Ion transport</keyword>
<dbReference type="PANTHER" id="PTHR34501:SF9">
    <property type="entry name" value="MAJOR OUTER MEMBRANE PROTEIN P.IA"/>
    <property type="match status" value="1"/>
</dbReference>
<dbReference type="EMBL" id="AMXD01000031">
    <property type="protein sequence ID" value="ENO86606.1"/>
    <property type="molecule type" value="Genomic_DNA"/>
</dbReference>
<dbReference type="GO" id="GO:0015288">
    <property type="term" value="F:porin activity"/>
    <property type="evidence" value="ECO:0007669"/>
    <property type="project" value="UniProtKB-KW"/>
</dbReference>
<reference evidence="13 14" key="1">
    <citation type="submission" date="2012-09" db="EMBL/GenBank/DDBJ databases">
        <title>Draft Genome Sequences of 6 Strains from Genus Thauera.</title>
        <authorList>
            <person name="Liu B."/>
            <person name="Shapleigh J.P."/>
            <person name="Frostegard A.H."/>
        </authorList>
    </citation>
    <scope>NUCLEOTIDE SEQUENCE [LARGE SCALE GENOMIC DNA]</scope>
    <source>
        <strain evidence="13 14">S2</strain>
    </source>
</reference>
<dbReference type="GO" id="GO:0006811">
    <property type="term" value="P:monoatomic ion transport"/>
    <property type="evidence" value="ECO:0007669"/>
    <property type="project" value="UniProtKB-KW"/>
</dbReference>
<keyword evidence="4" id="KW-1134">Transmembrane beta strand</keyword>
<dbReference type="InterPro" id="IPR002299">
    <property type="entry name" value="Porin_Neis"/>
</dbReference>
<dbReference type="InterPro" id="IPR050298">
    <property type="entry name" value="Gram-neg_bact_OMP"/>
</dbReference>
<accession>N6XXR3</accession>
<keyword evidence="10" id="KW-0998">Cell outer membrane</keyword>
<feature type="signal peptide" evidence="11">
    <location>
        <begin position="1"/>
        <end position="20"/>
    </location>
</feature>
<evidence type="ECO:0000256" key="4">
    <source>
        <dbReference type="ARBA" id="ARBA00022452"/>
    </source>
</evidence>
<evidence type="ECO:0000256" key="7">
    <source>
        <dbReference type="ARBA" id="ARBA00023065"/>
    </source>
</evidence>
<keyword evidence="8" id="KW-0626">Porin</keyword>
<evidence type="ECO:0000256" key="9">
    <source>
        <dbReference type="ARBA" id="ARBA00023136"/>
    </source>
</evidence>